<feature type="signal peptide" evidence="1">
    <location>
        <begin position="1"/>
        <end position="27"/>
    </location>
</feature>
<dbReference type="InterPro" id="IPR018391">
    <property type="entry name" value="PQQ_b-propeller_rpt"/>
</dbReference>
<dbReference type="EMBL" id="PUHZ01000018">
    <property type="protein sequence ID" value="PQO44714.1"/>
    <property type="molecule type" value="Genomic_DNA"/>
</dbReference>
<keyword evidence="1" id="KW-0732">Signal</keyword>
<dbReference type="OrthoDB" id="244732at2"/>
<dbReference type="SUPFAM" id="SSF50998">
    <property type="entry name" value="Quinoprotein alcohol dehydrogenase-like"/>
    <property type="match status" value="1"/>
</dbReference>
<dbReference type="InterPro" id="IPR002372">
    <property type="entry name" value="PQQ_rpt_dom"/>
</dbReference>
<evidence type="ECO:0000313" key="4">
    <source>
        <dbReference type="Proteomes" id="UP000237819"/>
    </source>
</evidence>
<dbReference type="PANTHER" id="PTHR34512">
    <property type="entry name" value="CELL SURFACE PROTEIN"/>
    <property type="match status" value="1"/>
</dbReference>
<evidence type="ECO:0000256" key="1">
    <source>
        <dbReference type="SAM" id="SignalP"/>
    </source>
</evidence>
<name>A0A2S8GL16_9BACT</name>
<dbReference type="InterPro" id="IPR015943">
    <property type="entry name" value="WD40/YVTN_repeat-like_dom_sf"/>
</dbReference>
<feature type="domain" description="Pyrrolo-quinoline quinone repeat" evidence="2">
    <location>
        <begin position="175"/>
        <end position="382"/>
    </location>
</feature>
<evidence type="ECO:0000259" key="2">
    <source>
        <dbReference type="Pfam" id="PF13360"/>
    </source>
</evidence>
<dbReference type="Gene3D" id="2.40.10.480">
    <property type="match status" value="1"/>
</dbReference>
<comment type="caution">
    <text evidence="3">The sequence shown here is derived from an EMBL/GenBank/DDBJ whole genome shotgun (WGS) entry which is preliminary data.</text>
</comment>
<sequence>MPSRILLTFLPLACCLGLFFSSHSVQAENWPDWRGPNNAGISHEENLPTKWSRDENVAWKVDLPGAAGSTPVVWDDHIFLTSVDGDDLVLICLDTSGKELWKRSVGSGNRVVRGDEGNSASPSPVTDGKNVWCFFTTGDLACFDFAGKEIWKTNIQDRFGKFNIQFGLTSTPVLYDGKLYLQLIHSGGAKVIALNAETGAEVWQIKRESDATDECEHSYASPMVYDDGKLRFLLTHGADYSIAYDLENGKELWRVGGLHPPAGYDKTLRFVASPLAAPGLIVVPSAKRGILVAVKPESHGNITDKAENYFWKYETTPDVPSPLAVGDYVYLCRENGNLICLERETGKQLYEERTHRDRHRASPVFGDGKIYLSSRDGQVTVVKPGPKFEILAENKLDEEISASPAISGGRIYLRTFKALWAIGPK</sequence>
<dbReference type="RefSeq" id="WP_105336888.1">
    <property type="nucleotide sequence ID" value="NZ_PUHZ01000018.1"/>
</dbReference>
<dbReference type="AlphaFoldDB" id="A0A2S8GL16"/>
<organism evidence="3 4">
    <name type="scientific">Blastopirellula marina</name>
    <dbReference type="NCBI Taxonomy" id="124"/>
    <lineage>
        <taxon>Bacteria</taxon>
        <taxon>Pseudomonadati</taxon>
        <taxon>Planctomycetota</taxon>
        <taxon>Planctomycetia</taxon>
        <taxon>Pirellulales</taxon>
        <taxon>Pirellulaceae</taxon>
        <taxon>Blastopirellula</taxon>
    </lineage>
</organism>
<dbReference type="InterPro" id="IPR011047">
    <property type="entry name" value="Quinoprotein_ADH-like_sf"/>
</dbReference>
<reference evidence="3 4" key="1">
    <citation type="submission" date="2018-02" db="EMBL/GenBank/DDBJ databases">
        <title>Comparative genomes isolates from brazilian mangrove.</title>
        <authorList>
            <person name="Araujo J.E."/>
            <person name="Taketani R.G."/>
            <person name="Silva M.C.P."/>
            <person name="Loureco M.V."/>
            <person name="Andreote F.D."/>
        </authorList>
    </citation>
    <scope>NUCLEOTIDE SEQUENCE [LARGE SCALE GENOMIC DNA]</scope>
    <source>
        <strain evidence="3 4">Nap-Phe MGV</strain>
    </source>
</reference>
<dbReference type="PANTHER" id="PTHR34512:SF30">
    <property type="entry name" value="OUTER MEMBRANE PROTEIN ASSEMBLY FACTOR BAMB"/>
    <property type="match status" value="1"/>
</dbReference>
<gene>
    <name evidence="3" type="ORF">C5Y93_18290</name>
</gene>
<proteinExistence type="predicted"/>
<dbReference type="Gene3D" id="2.130.10.10">
    <property type="entry name" value="YVTN repeat-like/Quinoprotein amine dehydrogenase"/>
    <property type="match status" value="1"/>
</dbReference>
<dbReference type="Pfam" id="PF13360">
    <property type="entry name" value="PQQ_2"/>
    <property type="match status" value="1"/>
</dbReference>
<dbReference type="Proteomes" id="UP000237819">
    <property type="component" value="Unassembled WGS sequence"/>
</dbReference>
<feature type="chain" id="PRO_5015549744" evidence="1">
    <location>
        <begin position="28"/>
        <end position="425"/>
    </location>
</feature>
<protein>
    <submittedName>
        <fullName evidence="3">Pyrrolo-quinoline quinone</fullName>
    </submittedName>
</protein>
<evidence type="ECO:0000313" key="3">
    <source>
        <dbReference type="EMBL" id="PQO44714.1"/>
    </source>
</evidence>
<accession>A0A2S8GL16</accession>
<dbReference type="SMART" id="SM00564">
    <property type="entry name" value="PQQ"/>
    <property type="match status" value="5"/>
</dbReference>